<keyword evidence="2" id="KW-0812">Transmembrane</keyword>
<dbReference type="Proteomes" id="UP000783686">
    <property type="component" value="Unassembled WGS sequence"/>
</dbReference>
<evidence type="ECO:0000256" key="1">
    <source>
        <dbReference type="ARBA" id="ARBA00006803"/>
    </source>
</evidence>
<dbReference type="GO" id="GO:0016020">
    <property type="term" value="C:membrane"/>
    <property type="evidence" value="ECO:0007669"/>
    <property type="project" value="InterPro"/>
</dbReference>
<keyword evidence="4" id="KW-1185">Reference proteome</keyword>
<dbReference type="InterPro" id="IPR004151">
    <property type="entry name" value="7TM_GPCR_serpentine_rcpt_Sre"/>
</dbReference>
<evidence type="ECO:0000313" key="4">
    <source>
        <dbReference type="Proteomes" id="UP000614601"/>
    </source>
</evidence>
<dbReference type="EMBL" id="CAJFCW020000006">
    <property type="protein sequence ID" value="CAG9123814.1"/>
    <property type="molecule type" value="Genomic_DNA"/>
</dbReference>
<dbReference type="Proteomes" id="UP000614601">
    <property type="component" value="Unassembled WGS sequence"/>
</dbReference>
<evidence type="ECO:0000313" key="3">
    <source>
        <dbReference type="EMBL" id="CAD5227904.1"/>
    </source>
</evidence>
<proteinExistence type="inferred from homology"/>
<gene>
    <name evidence="3" type="ORF">BOKJ2_LOCUS12406</name>
</gene>
<name>A0A811LIE9_9BILA</name>
<sequence>MERLVNYDLSIRFLYTQNMNTLKQALRITIVIVSVSMVGMACVLILVYKYIVLKEDGITWVDVVIMNFPSIILDFDNWVFLILWLLWYSPLHGTAKQDYNVLFSKKRVETEERSSVKNARLEKETNLYFDQLCKSWDKPV</sequence>
<feature type="transmembrane region" description="Helical" evidence="2">
    <location>
        <begin position="28"/>
        <end position="51"/>
    </location>
</feature>
<dbReference type="GO" id="GO:0007606">
    <property type="term" value="P:sensory perception of chemical stimulus"/>
    <property type="evidence" value="ECO:0007669"/>
    <property type="project" value="InterPro"/>
</dbReference>
<keyword evidence="2" id="KW-1133">Transmembrane helix</keyword>
<comment type="caution">
    <text evidence="3">The sequence shown here is derived from an EMBL/GenBank/DDBJ whole genome shotgun (WGS) entry which is preliminary data.</text>
</comment>
<dbReference type="Pfam" id="PF03125">
    <property type="entry name" value="Sre"/>
    <property type="match status" value="1"/>
</dbReference>
<reference evidence="3" key="1">
    <citation type="submission" date="2020-09" db="EMBL/GenBank/DDBJ databases">
        <authorList>
            <person name="Kikuchi T."/>
        </authorList>
    </citation>
    <scope>NUCLEOTIDE SEQUENCE</scope>
    <source>
        <strain evidence="3">SH1</strain>
    </source>
</reference>
<dbReference type="AlphaFoldDB" id="A0A811LIE9"/>
<comment type="similarity">
    <text evidence="1">Belongs to the nematode receptor-like protein sre family.</text>
</comment>
<evidence type="ECO:0000256" key="2">
    <source>
        <dbReference type="SAM" id="Phobius"/>
    </source>
</evidence>
<dbReference type="EMBL" id="CAJFDH010000006">
    <property type="protein sequence ID" value="CAD5227904.1"/>
    <property type="molecule type" value="Genomic_DNA"/>
</dbReference>
<feature type="transmembrane region" description="Helical" evidence="2">
    <location>
        <begin position="63"/>
        <end position="87"/>
    </location>
</feature>
<keyword evidence="2" id="KW-0472">Membrane</keyword>
<organism evidence="3 4">
    <name type="scientific">Bursaphelenchus okinawaensis</name>
    <dbReference type="NCBI Taxonomy" id="465554"/>
    <lineage>
        <taxon>Eukaryota</taxon>
        <taxon>Metazoa</taxon>
        <taxon>Ecdysozoa</taxon>
        <taxon>Nematoda</taxon>
        <taxon>Chromadorea</taxon>
        <taxon>Rhabditida</taxon>
        <taxon>Tylenchina</taxon>
        <taxon>Tylenchomorpha</taxon>
        <taxon>Aphelenchoidea</taxon>
        <taxon>Aphelenchoididae</taxon>
        <taxon>Bursaphelenchus</taxon>
    </lineage>
</organism>
<dbReference type="OrthoDB" id="10517664at2759"/>
<protein>
    <submittedName>
        <fullName evidence="3">Uncharacterized protein</fullName>
    </submittedName>
</protein>
<accession>A0A811LIE9</accession>